<keyword evidence="2" id="KW-1185">Reference proteome</keyword>
<organism evidence="1 2">
    <name type="scientific">Neolentinus lepideus HHB14362 ss-1</name>
    <dbReference type="NCBI Taxonomy" id="1314782"/>
    <lineage>
        <taxon>Eukaryota</taxon>
        <taxon>Fungi</taxon>
        <taxon>Dikarya</taxon>
        <taxon>Basidiomycota</taxon>
        <taxon>Agaricomycotina</taxon>
        <taxon>Agaricomycetes</taxon>
        <taxon>Gloeophyllales</taxon>
        <taxon>Gloeophyllaceae</taxon>
        <taxon>Neolentinus</taxon>
    </lineage>
</organism>
<proteinExistence type="predicted"/>
<accession>A0A165MJS8</accession>
<reference evidence="1 2" key="1">
    <citation type="journal article" date="2016" name="Mol. Biol. Evol.">
        <title>Comparative Genomics of Early-Diverging Mushroom-Forming Fungi Provides Insights into the Origins of Lignocellulose Decay Capabilities.</title>
        <authorList>
            <person name="Nagy L.G."/>
            <person name="Riley R."/>
            <person name="Tritt A."/>
            <person name="Adam C."/>
            <person name="Daum C."/>
            <person name="Floudas D."/>
            <person name="Sun H."/>
            <person name="Yadav J.S."/>
            <person name="Pangilinan J."/>
            <person name="Larsson K.H."/>
            <person name="Matsuura K."/>
            <person name="Barry K."/>
            <person name="Labutti K."/>
            <person name="Kuo R."/>
            <person name="Ohm R.A."/>
            <person name="Bhattacharya S.S."/>
            <person name="Shirouzu T."/>
            <person name="Yoshinaga Y."/>
            <person name="Martin F.M."/>
            <person name="Grigoriev I.V."/>
            <person name="Hibbett D.S."/>
        </authorList>
    </citation>
    <scope>NUCLEOTIDE SEQUENCE [LARGE SCALE GENOMIC DNA]</scope>
    <source>
        <strain evidence="1 2">HHB14362 ss-1</strain>
    </source>
</reference>
<dbReference type="InParanoid" id="A0A165MJS8"/>
<name>A0A165MJS8_9AGAM</name>
<dbReference type="Gene3D" id="3.30.200.20">
    <property type="entry name" value="Phosphorylase Kinase, domain 1"/>
    <property type="match status" value="1"/>
</dbReference>
<dbReference type="Proteomes" id="UP000076761">
    <property type="component" value="Unassembled WGS sequence"/>
</dbReference>
<dbReference type="EMBL" id="KV425683">
    <property type="protein sequence ID" value="KZT18422.1"/>
    <property type="molecule type" value="Genomic_DNA"/>
</dbReference>
<dbReference type="STRING" id="1314782.A0A165MJS8"/>
<dbReference type="OrthoDB" id="5979581at2759"/>
<gene>
    <name evidence="1" type="ORF">NEOLEDRAFT_1184314</name>
</gene>
<protein>
    <submittedName>
        <fullName evidence="1">Uncharacterized protein</fullName>
    </submittedName>
</protein>
<sequence length="139" mass="15563">MTILHHPVSTYIYRSVPLLSSDIPVEEDYNPHHFYPVRLGEVFQDSYEVIAELVYGSNSTVWLACDLLWYVPHIYILSLLSTPSNQTAVALLALPPQQRLPTHVAQDGGVHVVCTGLLAYGVSDHSHWFVLPFPASLTH</sequence>
<evidence type="ECO:0000313" key="1">
    <source>
        <dbReference type="EMBL" id="KZT18422.1"/>
    </source>
</evidence>
<evidence type="ECO:0000313" key="2">
    <source>
        <dbReference type="Proteomes" id="UP000076761"/>
    </source>
</evidence>
<dbReference type="AlphaFoldDB" id="A0A165MJS8"/>